<reference evidence="2" key="1">
    <citation type="journal article" date="2019" name="PLoS Negl. Trop. Dis.">
        <title>Revisiting the worldwide diversity of Leptospira species in the environment.</title>
        <authorList>
            <person name="Vincent A.T."/>
            <person name="Schiettekatte O."/>
            <person name="Bourhy P."/>
            <person name="Veyrier F.J."/>
            <person name="Picardeau M."/>
        </authorList>
    </citation>
    <scope>NUCLEOTIDE SEQUENCE [LARGE SCALE GENOMIC DNA]</scope>
    <source>
        <strain evidence="2">201601298</strain>
    </source>
</reference>
<sequence>MIKTIVDQFTEKIVLFKSFEHIFIFGSILKENKKPNDIDVLLLYSEYSNQLLTEFRYIKKEFSYFQEKPFSFIALSIKEEAETGFLKKLNPNPLKVK</sequence>
<dbReference type="RefSeq" id="WP_135695059.1">
    <property type="nucleotide sequence ID" value="NZ_RQHK01000015.1"/>
</dbReference>
<gene>
    <name evidence="1" type="ORF">EHR01_12380</name>
</gene>
<name>A0ABY2NZ43_9LEPT</name>
<protein>
    <submittedName>
        <fullName evidence="1">Nucleotidyltransferase domain-containing protein</fullName>
    </submittedName>
</protein>
<dbReference type="Proteomes" id="UP000297940">
    <property type="component" value="Unassembled WGS sequence"/>
</dbReference>
<proteinExistence type="predicted"/>
<accession>A0ABY2NZ43</accession>
<dbReference type="Gene3D" id="3.30.460.10">
    <property type="entry name" value="Beta Polymerase, domain 2"/>
    <property type="match status" value="1"/>
</dbReference>
<comment type="caution">
    <text evidence="1">The sequence shown here is derived from an EMBL/GenBank/DDBJ whole genome shotgun (WGS) entry which is preliminary data.</text>
</comment>
<organism evidence="1 2">
    <name type="scientific">Leptospira mtsangambouensis</name>
    <dbReference type="NCBI Taxonomy" id="2484912"/>
    <lineage>
        <taxon>Bacteria</taxon>
        <taxon>Pseudomonadati</taxon>
        <taxon>Spirochaetota</taxon>
        <taxon>Spirochaetia</taxon>
        <taxon>Leptospirales</taxon>
        <taxon>Leptospiraceae</taxon>
        <taxon>Leptospira</taxon>
    </lineage>
</organism>
<dbReference type="SUPFAM" id="SSF81301">
    <property type="entry name" value="Nucleotidyltransferase"/>
    <property type="match status" value="1"/>
</dbReference>
<keyword evidence="2" id="KW-1185">Reference proteome</keyword>
<evidence type="ECO:0000313" key="1">
    <source>
        <dbReference type="EMBL" id="TGM74292.1"/>
    </source>
</evidence>
<dbReference type="EMBL" id="RQHK01000015">
    <property type="protein sequence ID" value="TGM74292.1"/>
    <property type="molecule type" value="Genomic_DNA"/>
</dbReference>
<evidence type="ECO:0000313" key="2">
    <source>
        <dbReference type="Proteomes" id="UP000297940"/>
    </source>
</evidence>
<dbReference type="InterPro" id="IPR043519">
    <property type="entry name" value="NT_sf"/>
</dbReference>